<dbReference type="FunFam" id="3.90.850.10:FF:000002">
    <property type="entry name" value="2-hydroxyhepta-2,4-diene-1,7-dioate isomerase"/>
    <property type="match status" value="1"/>
</dbReference>
<dbReference type="GO" id="GO:0018773">
    <property type="term" value="F:acetylpyruvate hydrolase activity"/>
    <property type="evidence" value="ECO:0007669"/>
    <property type="project" value="TreeGrafter"/>
</dbReference>
<dbReference type="GO" id="GO:0016853">
    <property type="term" value="F:isomerase activity"/>
    <property type="evidence" value="ECO:0007669"/>
    <property type="project" value="UniProtKB-ARBA"/>
</dbReference>
<evidence type="ECO:0000313" key="4">
    <source>
        <dbReference type="EMBL" id="URA09818.1"/>
    </source>
</evidence>
<dbReference type="GO" id="GO:0019752">
    <property type="term" value="P:carboxylic acid metabolic process"/>
    <property type="evidence" value="ECO:0007669"/>
    <property type="project" value="UniProtKB-ARBA"/>
</dbReference>
<evidence type="ECO:0000256" key="1">
    <source>
        <dbReference type="ARBA" id="ARBA00010211"/>
    </source>
</evidence>
<evidence type="ECO:0000259" key="3">
    <source>
        <dbReference type="Pfam" id="PF01557"/>
    </source>
</evidence>
<dbReference type="EMBL" id="CP073355">
    <property type="protein sequence ID" value="URA09818.1"/>
    <property type="molecule type" value="Genomic_DNA"/>
</dbReference>
<gene>
    <name evidence="4" type="ORF">KDW03_10070</name>
</gene>
<keyword evidence="5" id="KW-1185">Reference proteome</keyword>
<reference evidence="4" key="1">
    <citation type="submission" date="2021-04" db="EMBL/GenBank/DDBJ databases">
        <authorList>
            <person name="Postec A."/>
        </authorList>
    </citation>
    <scope>NUCLEOTIDE SEQUENCE</scope>
    <source>
        <strain evidence="4">F1F22</strain>
    </source>
</reference>
<protein>
    <submittedName>
        <fullName evidence="4">Fumarylacetoacetate hydrolase family protein</fullName>
    </submittedName>
</protein>
<dbReference type="RefSeq" id="WP_271434952.1">
    <property type="nucleotide sequence ID" value="NZ_CP073355.1"/>
</dbReference>
<reference evidence="4" key="2">
    <citation type="submission" date="2022-06" db="EMBL/GenBank/DDBJ databases">
        <title>Thermospira aquatica gen. nov., sp. nov.</title>
        <authorList>
            <person name="Ben Ali Gam Z."/>
            <person name="Labat M."/>
        </authorList>
    </citation>
    <scope>NUCLEOTIDE SEQUENCE</scope>
    <source>
        <strain evidence="4">F1F22</strain>
    </source>
</reference>
<dbReference type="GO" id="GO:0046872">
    <property type="term" value="F:metal ion binding"/>
    <property type="evidence" value="ECO:0007669"/>
    <property type="project" value="UniProtKB-KW"/>
</dbReference>
<feature type="domain" description="Fumarylacetoacetase-like C-terminal" evidence="3">
    <location>
        <begin position="51"/>
        <end position="245"/>
    </location>
</feature>
<dbReference type="PANTHER" id="PTHR11820:SF7">
    <property type="entry name" value="ACYLPYRUVASE FAHD1, MITOCHONDRIAL"/>
    <property type="match status" value="1"/>
</dbReference>
<dbReference type="AlphaFoldDB" id="A0AAX3BC64"/>
<dbReference type="SUPFAM" id="SSF56529">
    <property type="entry name" value="FAH"/>
    <property type="match status" value="1"/>
</dbReference>
<evidence type="ECO:0000313" key="5">
    <source>
        <dbReference type="Proteomes" id="UP001056539"/>
    </source>
</evidence>
<dbReference type="PANTHER" id="PTHR11820">
    <property type="entry name" value="ACYLPYRUVASE"/>
    <property type="match status" value="1"/>
</dbReference>
<evidence type="ECO:0000256" key="2">
    <source>
        <dbReference type="ARBA" id="ARBA00022723"/>
    </source>
</evidence>
<sequence length="252" mass="28241">MKIIGIRDEKNQYFQGILEKDYVRVLNPEGEVLKELPREKIVWDVPRKPTKIVAVGLNYRRHAEEMNMPIPEEPVIFLKPPSALLPHLGTIVWTPQSKQIDYEAELAIVIGKETKNVSVKEARACILGFTAFNDVTARDLQRKDGQWTRAKSFDTFAPLGPVIDTQWWPESSTAIRLYKNGKICQDDVLGTMIFSVEELVSFISRVMTLYPGDVIATGTPSGIGPMQGGDRVSVEIEGLEPLVNTMGKPLSF</sequence>
<dbReference type="Pfam" id="PF01557">
    <property type="entry name" value="FAA_hydrolase"/>
    <property type="match status" value="1"/>
</dbReference>
<dbReference type="Gene3D" id="3.90.850.10">
    <property type="entry name" value="Fumarylacetoacetase-like, C-terminal domain"/>
    <property type="match status" value="1"/>
</dbReference>
<dbReference type="InterPro" id="IPR011234">
    <property type="entry name" value="Fumarylacetoacetase-like_C"/>
</dbReference>
<dbReference type="Proteomes" id="UP001056539">
    <property type="component" value="Chromosome"/>
</dbReference>
<organism evidence="4 5">
    <name type="scientific">Thermospira aquatica</name>
    <dbReference type="NCBI Taxonomy" id="2828656"/>
    <lineage>
        <taxon>Bacteria</taxon>
        <taxon>Pseudomonadati</taxon>
        <taxon>Spirochaetota</taxon>
        <taxon>Spirochaetia</taxon>
        <taxon>Brevinematales</taxon>
        <taxon>Thermospiraceae</taxon>
        <taxon>Thermospira</taxon>
    </lineage>
</organism>
<keyword evidence="4" id="KW-0378">Hydrolase</keyword>
<dbReference type="KEGG" id="taqu:KDW03_10070"/>
<dbReference type="InterPro" id="IPR036663">
    <property type="entry name" value="Fumarylacetoacetase_C_sf"/>
</dbReference>
<keyword evidence="2" id="KW-0479">Metal-binding</keyword>
<proteinExistence type="inferred from homology"/>
<name>A0AAX3BC64_9SPIR</name>
<accession>A0AAX3BC64</accession>
<comment type="similarity">
    <text evidence="1">Belongs to the FAH family.</text>
</comment>